<dbReference type="AlphaFoldDB" id="A0A8X7CL93"/>
<dbReference type="OrthoDB" id="6472966at2759"/>
<dbReference type="EMBL" id="BMAV01019548">
    <property type="protein sequence ID" value="GFY72618.1"/>
    <property type="molecule type" value="Genomic_DNA"/>
</dbReference>
<evidence type="ECO:0000313" key="2">
    <source>
        <dbReference type="Proteomes" id="UP000886998"/>
    </source>
</evidence>
<comment type="caution">
    <text evidence="1">The sequence shown here is derived from an EMBL/GenBank/DDBJ whole genome shotgun (WGS) entry which is preliminary data.</text>
</comment>
<gene>
    <name evidence="1" type="ORF">TNIN_117941</name>
</gene>
<protein>
    <submittedName>
        <fullName evidence="1">Uncharacterized protein</fullName>
    </submittedName>
</protein>
<name>A0A8X7CL93_9ARAC</name>
<sequence length="122" mass="13848">MKSCIFIPHFSRFVEDNDGLNSRKKDHAVGDSEIVEKLDAIRDMVGTKELVVCYKYAVKDNPCSVSQTEIFAGASLVDLKTKALILILNMWNKCKTIENVTEIESCWHILDIIISLQITKKM</sequence>
<organism evidence="1 2">
    <name type="scientific">Trichonephila inaurata madagascariensis</name>
    <dbReference type="NCBI Taxonomy" id="2747483"/>
    <lineage>
        <taxon>Eukaryota</taxon>
        <taxon>Metazoa</taxon>
        <taxon>Ecdysozoa</taxon>
        <taxon>Arthropoda</taxon>
        <taxon>Chelicerata</taxon>
        <taxon>Arachnida</taxon>
        <taxon>Araneae</taxon>
        <taxon>Araneomorphae</taxon>
        <taxon>Entelegynae</taxon>
        <taxon>Araneoidea</taxon>
        <taxon>Nephilidae</taxon>
        <taxon>Trichonephila</taxon>
        <taxon>Trichonephila inaurata</taxon>
    </lineage>
</organism>
<accession>A0A8X7CL93</accession>
<evidence type="ECO:0000313" key="1">
    <source>
        <dbReference type="EMBL" id="GFY72618.1"/>
    </source>
</evidence>
<reference evidence="1" key="1">
    <citation type="submission" date="2020-08" db="EMBL/GenBank/DDBJ databases">
        <title>Multicomponent nature underlies the extraordinary mechanical properties of spider dragline silk.</title>
        <authorList>
            <person name="Kono N."/>
            <person name="Nakamura H."/>
            <person name="Mori M."/>
            <person name="Yoshida Y."/>
            <person name="Ohtoshi R."/>
            <person name="Malay A.D."/>
            <person name="Moran D.A.P."/>
            <person name="Tomita M."/>
            <person name="Numata K."/>
            <person name="Arakawa K."/>
        </authorList>
    </citation>
    <scope>NUCLEOTIDE SEQUENCE</scope>
</reference>
<proteinExistence type="predicted"/>
<keyword evidence="2" id="KW-1185">Reference proteome</keyword>
<dbReference type="Proteomes" id="UP000886998">
    <property type="component" value="Unassembled WGS sequence"/>
</dbReference>